<feature type="domain" description="ZMYM2-like/QRICH1 C-terminal" evidence="4">
    <location>
        <begin position="18"/>
        <end position="88"/>
    </location>
</feature>
<dbReference type="OrthoDB" id="10025028at2759"/>
<dbReference type="InterPro" id="IPR021893">
    <property type="entry name" value="ZMYM2-like_C"/>
</dbReference>
<dbReference type="AlphaFoldDB" id="A0A9C6WM02"/>
<dbReference type="PANTHER" id="PTHR45736">
    <property type="entry name" value="ZINC FINGER MYM-TYPE PROTEIN"/>
    <property type="match status" value="1"/>
</dbReference>
<keyword evidence="1" id="KW-1017">Isopeptide bond</keyword>
<keyword evidence="2" id="KW-0597">Phosphoprotein</keyword>
<keyword evidence="3" id="KW-0832">Ubl conjugation</keyword>
<reference evidence="6" key="1">
    <citation type="submission" date="2025-08" db="UniProtKB">
        <authorList>
            <consortium name="RefSeq"/>
        </authorList>
    </citation>
    <scope>IDENTIFICATION</scope>
    <source>
        <strain evidence="6">15112-1751.03</strain>
        <tissue evidence="6">Whole Adult</tissue>
    </source>
</reference>
<evidence type="ECO:0000313" key="6">
    <source>
        <dbReference type="RefSeq" id="XP_051864252.1"/>
    </source>
</evidence>
<name>A0A9C6WM02_DROAB</name>
<evidence type="ECO:0000256" key="1">
    <source>
        <dbReference type="ARBA" id="ARBA00022499"/>
    </source>
</evidence>
<dbReference type="GeneID" id="127566271"/>
<evidence type="ECO:0000313" key="5">
    <source>
        <dbReference type="Proteomes" id="UP000515160"/>
    </source>
</evidence>
<sequence length="97" mass="11543">MILLIYFDLCKTDANPYKKKKYEQLENEENLRRCPVALLEFYKSKCVKTRNKALYFQPDISCVPDSPVWYSSQPLSQDALQRMLHRVKMIHGINQPY</sequence>
<proteinExistence type="predicted"/>
<dbReference type="Proteomes" id="UP000515160">
    <property type="component" value="Unplaced"/>
</dbReference>
<dbReference type="Pfam" id="PF12012">
    <property type="entry name" value="DUF3504"/>
    <property type="match status" value="1"/>
</dbReference>
<protein>
    <submittedName>
        <fullName evidence="6">Transcriptional regulator QRICH1-like</fullName>
    </submittedName>
</protein>
<dbReference type="RefSeq" id="XP_051864252.1">
    <property type="nucleotide sequence ID" value="XM_052008292.1"/>
</dbReference>
<dbReference type="InterPro" id="IPR051284">
    <property type="entry name" value="ZnF_MYMT-QRICH1"/>
</dbReference>
<evidence type="ECO:0000256" key="3">
    <source>
        <dbReference type="ARBA" id="ARBA00022843"/>
    </source>
</evidence>
<evidence type="ECO:0000256" key="2">
    <source>
        <dbReference type="ARBA" id="ARBA00022553"/>
    </source>
</evidence>
<organism evidence="5 6">
    <name type="scientific">Drosophila albomicans</name>
    <name type="common">Fruit fly</name>
    <dbReference type="NCBI Taxonomy" id="7291"/>
    <lineage>
        <taxon>Eukaryota</taxon>
        <taxon>Metazoa</taxon>
        <taxon>Ecdysozoa</taxon>
        <taxon>Arthropoda</taxon>
        <taxon>Hexapoda</taxon>
        <taxon>Insecta</taxon>
        <taxon>Pterygota</taxon>
        <taxon>Neoptera</taxon>
        <taxon>Endopterygota</taxon>
        <taxon>Diptera</taxon>
        <taxon>Brachycera</taxon>
        <taxon>Muscomorpha</taxon>
        <taxon>Ephydroidea</taxon>
        <taxon>Drosophilidae</taxon>
        <taxon>Drosophila</taxon>
    </lineage>
</organism>
<accession>A0A9C6WM02</accession>
<gene>
    <name evidence="6" type="primary">LOC127566271</name>
</gene>
<evidence type="ECO:0000259" key="4">
    <source>
        <dbReference type="Pfam" id="PF12012"/>
    </source>
</evidence>
<keyword evidence="5" id="KW-1185">Reference proteome</keyword>
<dbReference type="PANTHER" id="PTHR45736:SF1">
    <property type="entry name" value="WITHOUT CHILDREN, ISOFORM B"/>
    <property type="match status" value="1"/>
</dbReference>